<dbReference type="RefSeq" id="WP_167513015.1">
    <property type="nucleotide sequence ID" value="NZ_JBFACJ010000016.1"/>
</dbReference>
<comment type="caution">
    <text evidence="1">The sequence shown here is derived from an EMBL/GenBank/DDBJ whole genome shotgun (WGS) entry which is preliminary data.</text>
</comment>
<gene>
    <name evidence="1" type="ORF">ACF1HC_29960</name>
</gene>
<evidence type="ECO:0000313" key="1">
    <source>
        <dbReference type="EMBL" id="MFF9885788.1"/>
    </source>
</evidence>
<proteinExistence type="predicted"/>
<dbReference type="EMBL" id="JBICBM010000016">
    <property type="protein sequence ID" value="MFF9885788.1"/>
    <property type="molecule type" value="Genomic_DNA"/>
</dbReference>
<keyword evidence="2" id="KW-1185">Reference proteome</keyword>
<organism evidence="1 2">
    <name type="scientific">Streptomyces eurythermus</name>
    <dbReference type="NCBI Taxonomy" id="42237"/>
    <lineage>
        <taxon>Bacteria</taxon>
        <taxon>Bacillati</taxon>
        <taxon>Actinomycetota</taxon>
        <taxon>Actinomycetes</taxon>
        <taxon>Kitasatosporales</taxon>
        <taxon>Streptomycetaceae</taxon>
        <taxon>Streptomyces</taxon>
    </lineage>
</organism>
<reference evidence="1 2" key="1">
    <citation type="submission" date="2024-10" db="EMBL/GenBank/DDBJ databases">
        <title>The Natural Products Discovery Center: Release of the First 8490 Sequenced Strains for Exploring Actinobacteria Biosynthetic Diversity.</title>
        <authorList>
            <person name="Kalkreuter E."/>
            <person name="Kautsar S.A."/>
            <person name="Yang D."/>
            <person name="Bader C.D."/>
            <person name="Teijaro C.N."/>
            <person name="Fluegel L."/>
            <person name="Davis C.M."/>
            <person name="Simpson J.R."/>
            <person name="Lauterbach L."/>
            <person name="Steele A.D."/>
            <person name="Gui C."/>
            <person name="Meng S."/>
            <person name="Li G."/>
            <person name="Viehrig K."/>
            <person name="Ye F."/>
            <person name="Su P."/>
            <person name="Kiefer A.F."/>
            <person name="Nichols A."/>
            <person name="Cepeda A.J."/>
            <person name="Yan W."/>
            <person name="Fan B."/>
            <person name="Jiang Y."/>
            <person name="Adhikari A."/>
            <person name="Zheng C.-J."/>
            <person name="Schuster L."/>
            <person name="Cowan T.M."/>
            <person name="Smanski M.J."/>
            <person name="Chevrette M.G."/>
            <person name="De Carvalho L.P.S."/>
            <person name="Shen B."/>
        </authorList>
    </citation>
    <scope>NUCLEOTIDE SEQUENCE [LARGE SCALE GENOMIC DNA]</scope>
    <source>
        <strain evidence="1 2">NPDC013366</strain>
    </source>
</reference>
<dbReference type="Proteomes" id="UP001603418">
    <property type="component" value="Unassembled WGS sequence"/>
</dbReference>
<accession>A0ABW6Z5I6</accession>
<name>A0ABW6Z5I6_9ACTN</name>
<protein>
    <submittedName>
        <fullName evidence="1">Uncharacterized protein</fullName>
    </submittedName>
</protein>
<sequence>MSTHLHALWLRAIESAQGDNPFDHLRRASLQAAAEDFGLFDEIQEVPTVTVREPVAIQVWLSDSRARNGEVAALEAGDFLKRIQRAVARLAKARRARLADVVRLSQVDFDVARLNVASASVGSWVVDLKYPEIDENSRLPDASTLWAEIGVVELVRALPEDDTDERSIDSINAASPVIRRAVADLISDRPEMQPGLSISVRRRSGEVLKSTITPQQASSLREKLAVVREERGVVRFHGRLDGLRTRRQIFYLELEGGREIHGYVDESLMPAVKNNLDREVEVELETFVLRARSGKSSQRQYRLIRVGEEQTQLPVGIELTE</sequence>
<evidence type="ECO:0000313" key="2">
    <source>
        <dbReference type="Proteomes" id="UP001603418"/>
    </source>
</evidence>